<proteinExistence type="predicted"/>
<sequence>MEIRMKEIECLDNYPTRYFVDEEGRVWYNANDCARAKGFVDLEDLLGSDLGLDLILEWNKLYPAYPFFGGFLRYVNEGNEQVPYFVQYKNQIK</sequence>
<gene>
    <name evidence="1" type="ORF">ERS852560_02687</name>
    <name evidence="2" type="ORF">GKD54_13845</name>
</gene>
<dbReference type="EMBL" id="CZBM01000011">
    <property type="protein sequence ID" value="CUQ40591.1"/>
    <property type="molecule type" value="Genomic_DNA"/>
</dbReference>
<reference evidence="1 3" key="1">
    <citation type="submission" date="2015-09" db="EMBL/GenBank/DDBJ databases">
        <authorList>
            <consortium name="Pathogen Informatics"/>
        </authorList>
    </citation>
    <scope>NUCLEOTIDE SEQUENCE [LARGE SCALE GENOMIC DNA]</scope>
    <source>
        <strain evidence="1 3">2789STDY5834948</strain>
    </source>
</reference>
<evidence type="ECO:0000313" key="4">
    <source>
        <dbReference type="Proteomes" id="UP000471216"/>
    </source>
</evidence>
<organism evidence="1 3">
    <name type="scientific">Parabacteroides distasonis</name>
    <dbReference type="NCBI Taxonomy" id="823"/>
    <lineage>
        <taxon>Bacteria</taxon>
        <taxon>Pseudomonadati</taxon>
        <taxon>Bacteroidota</taxon>
        <taxon>Bacteroidia</taxon>
        <taxon>Bacteroidales</taxon>
        <taxon>Tannerellaceae</taxon>
        <taxon>Parabacteroides</taxon>
    </lineage>
</organism>
<dbReference type="RefSeq" id="WP_057328892.1">
    <property type="nucleotide sequence ID" value="NZ_JANUTQ010000001.1"/>
</dbReference>
<dbReference type="Proteomes" id="UP000471216">
    <property type="component" value="Unassembled WGS sequence"/>
</dbReference>
<dbReference type="EMBL" id="WKMX01000012">
    <property type="protein sequence ID" value="MRZ07268.1"/>
    <property type="molecule type" value="Genomic_DNA"/>
</dbReference>
<name>A0A174W4Y2_PARDI</name>
<evidence type="ECO:0000313" key="1">
    <source>
        <dbReference type="EMBL" id="CUQ40591.1"/>
    </source>
</evidence>
<reference evidence="2 4" key="2">
    <citation type="journal article" date="2019" name="Nat. Med.">
        <title>A library of human gut bacterial isolates paired with longitudinal multiomics data enables mechanistic microbiome research.</title>
        <authorList>
            <person name="Poyet M."/>
            <person name="Groussin M."/>
            <person name="Gibbons S.M."/>
            <person name="Avila-Pacheco J."/>
            <person name="Jiang X."/>
            <person name="Kearney S.M."/>
            <person name="Perrotta A.R."/>
            <person name="Berdy B."/>
            <person name="Zhao S."/>
            <person name="Lieberman T.D."/>
            <person name="Swanson P.K."/>
            <person name="Smith M."/>
            <person name="Roesemann S."/>
            <person name="Alexander J.E."/>
            <person name="Rich S.A."/>
            <person name="Livny J."/>
            <person name="Vlamakis H."/>
            <person name="Clish C."/>
            <person name="Bullock K."/>
            <person name="Deik A."/>
            <person name="Scott J."/>
            <person name="Pierce K.A."/>
            <person name="Xavier R.J."/>
            <person name="Alm E.J."/>
        </authorList>
    </citation>
    <scope>NUCLEOTIDE SEQUENCE [LARGE SCALE GENOMIC DNA]</scope>
    <source>
        <strain evidence="2 4">BIOML-A10</strain>
    </source>
</reference>
<evidence type="ECO:0000313" key="2">
    <source>
        <dbReference type="EMBL" id="MRZ07268.1"/>
    </source>
</evidence>
<evidence type="ECO:0000313" key="3">
    <source>
        <dbReference type="Proteomes" id="UP000095332"/>
    </source>
</evidence>
<accession>A0A174W4Y2</accession>
<protein>
    <submittedName>
        <fullName evidence="1">Uncharacterized protein</fullName>
    </submittedName>
</protein>
<dbReference type="Proteomes" id="UP000095332">
    <property type="component" value="Unassembled WGS sequence"/>
</dbReference>
<dbReference type="AlphaFoldDB" id="A0A174W4Y2"/>